<dbReference type="InterPro" id="IPR010982">
    <property type="entry name" value="Lambda_DNA-bd_dom_sf"/>
</dbReference>
<dbReference type="OrthoDB" id="9801665at2"/>
<protein>
    <recommendedName>
        <fullName evidence="1">HTH cro/C1-type domain-containing protein</fullName>
    </recommendedName>
</protein>
<dbReference type="PANTHER" id="PTHR35894">
    <property type="entry name" value="GENERAL SECRETION PATHWAY PROTEIN A-RELATED"/>
    <property type="match status" value="1"/>
</dbReference>
<dbReference type="InterPro" id="IPR001387">
    <property type="entry name" value="Cro/C1-type_HTH"/>
</dbReference>
<dbReference type="GO" id="GO:0016887">
    <property type="term" value="F:ATP hydrolysis activity"/>
    <property type="evidence" value="ECO:0007669"/>
    <property type="project" value="InterPro"/>
</dbReference>
<proteinExistence type="predicted"/>
<evidence type="ECO:0000259" key="1">
    <source>
        <dbReference type="PROSITE" id="PS50943"/>
    </source>
</evidence>
<dbReference type="Pfam" id="PF13401">
    <property type="entry name" value="AAA_22"/>
    <property type="match status" value="1"/>
</dbReference>
<dbReference type="CDD" id="cd00093">
    <property type="entry name" value="HTH_XRE"/>
    <property type="match status" value="1"/>
</dbReference>
<dbReference type="Gene3D" id="3.40.50.300">
    <property type="entry name" value="P-loop containing nucleotide triphosphate hydrolases"/>
    <property type="match status" value="1"/>
</dbReference>
<name>A0A380U2E1_9PAST</name>
<feature type="domain" description="HTH cro/C1-type" evidence="1">
    <location>
        <begin position="5"/>
        <end position="60"/>
    </location>
</feature>
<dbReference type="Proteomes" id="UP000254649">
    <property type="component" value="Unassembled WGS sequence"/>
</dbReference>
<dbReference type="PROSITE" id="PS50943">
    <property type="entry name" value="HTH_CROC1"/>
    <property type="match status" value="1"/>
</dbReference>
<dbReference type="InterPro" id="IPR027417">
    <property type="entry name" value="P-loop_NTPase"/>
</dbReference>
<keyword evidence="4" id="KW-1185">Reference proteome</keyword>
<evidence type="ECO:0000313" key="3">
    <source>
        <dbReference type="EMBL" id="SUT94269.1"/>
    </source>
</evidence>
<reference evidence="3 4" key="1">
    <citation type="submission" date="2018-06" db="EMBL/GenBank/DDBJ databases">
        <authorList>
            <consortium name="Pathogen Informatics"/>
            <person name="Doyle S."/>
        </authorList>
    </citation>
    <scope>NUCLEOTIDE SEQUENCE [LARGE SCALE GENOMIC DNA]</scope>
    <source>
        <strain evidence="3 4">NCTC10801</strain>
    </source>
</reference>
<evidence type="ECO:0000313" key="4">
    <source>
        <dbReference type="Proteomes" id="UP000254649"/>
    </source>
</evidence>
<dbReference type="PANTHER" id="PTHR35894:SF5">
    <property type="entry name" value="MU-LIKE PROPHAGE FLUMU DNA TRANSPOSITION PROTEIN B"/>
    <property type="match status" value="1"/>
</dbReference>
<dbReference type="AlphaFoldDB" id="A0A380U2E1"/>
<accession>A0A380U2E1</accession>
<dbReference type="SUPFAM" id="SSF47413">
    <property type="entry name" value="lambda repressor-like DNA-binding domains"/>
    <property type="match status" value="1"/>
</dbReference>
<dbReference type="EMBL" id="UFRQ01000003">
    <property type="protein sequence ID" value="SUT91514.1"/>
    <property type="molecule type" value="Genomic_DNA"/>
</dbReference>
<dbReference type="EMBL" id="UFRQ01000003">
    <property type="protein sequence ID" value="SUT94269.1"/>
    <property type="molecule type" value="Genomic_DNA"/>
</dbReference>
<dbReference type="Gene3D" id="1.10.260.40">
    <property type="entry name" value="lambda repressor-like DNA-binding domains"/>
    <property type="match status" value="1"/>
</dbReference>
<dbReference type="InterPro" id="IPR052026">
    <property type="entry name" value="ExeA_AAA_ATPase_DNA-bind"/>
</dbReference>
<dbReference type="SMART" id="SM00530">
    <property type="entry name" value="HTH_XRE"/>
    <property type="match status" value="1"/>
</dbReference>
<evidence type="ECO:0000313" key="2">
    <source>
        <dbReference type="EMBL" id="SUT91514.1"/>
    </source>
</evidence>
<gene>
    <name evidence="2" type="ORF">NCTC10801_01476</name>
    <name evidence="3" type="ORF">NCTC10801_02159</name>
</gene>
<dbReference type="InterPro" id="IPR049945">
    <property type="entry name" value="AAA_22"/>
</dbReference>
<organism evidence="3 4">
    <name type="scientific">[Actinobacillus] rossii</name>
    <dbReference type="NCBI Taxonomy" id="123820"/>
    <lineage>
        <taxon>Bacteria</taxon>
        <taxon>Pseudomonadati</taxon>
        <taxon>Pseudomonadota</taxon>
        <taxon>Gammaproteobacteria</taxon>
        <taxon>Pasteurellales</taxon>
        <taxon>Pasteurellaceae</taxon>
    </lineage>
</organism>
<dbReference type="GO" id="GO:0003677">
    <property type="term" value="F:DNA binding"/>
    <property type="evidence" value="ECO:0007669"/>
    <property type="project" value="InterPro"/>
</dbReference>
<dbReference type="SUPFAM" id="SSF52540">
    <property type="entry name" value="P-loop containing nucleoside triphosphate hydrolases"/>
    <property type="match status" value="1"/>
</dbReference>
<sequence length="291" mass="31853">MREQLQHYMQANGMTQTQVANAIGKSTAVVNQYLKGTYKGAVADVDLAVERLIGRAKDKVVERRFNNEFVSTYAAERCLDAVHIAHVEGEISVVTGAAGLGKTKALKRYVALNPETLFVEVEPSCSPKILLKTLCQQLGLNDTGLNHELFTRITSKLSNGRLIIVDEAELLSTKSLEYIRRIHDLTGCGVVLAGMPRLIVNLKGKYGELAQLYSRVGIACDLGNALSEEDVALLAEKGLGTAEFNTALFKASHGNARRLNKLMRGVIRVAEMHNRPIDEKLINSYAGMLIS</sequence>